<dbReference type="InterPro" id="IPR021514">
    <property type="entry name" value="DUF3176"/>
</dbReference>
<keyword evidence="2" id="KW-1133">Transmembrane helix</keyword>
<accession>A0ABR1GL33</accession>
<keyword evidence="2" id="KW-0812">Transmembrane</keyword>
<dbReference type="PANTHER" id="PTHR37576:SF2">
    <property type="entry name" value="DEFECT AT LOW TEMPERATURE PROTEIN 1"/>
    <property type="match status" value="1"/>
</dbReference>
<dbReference type="EMBL" id="JAZAVJ010000302">
    <property type="protein sequence ID" value="KAK7402454.1"/>
    <property type="molecule type" value="Genomic_DNA"/>
</dbReference>
<name>A0ABR1GL33_9HYPO</name>
<comment type="caution">
    <text evidence="3">The sequence shown here is derived from an EMBL/GenBank/DDBJ whole genome shotgun (WGS) entry which is preliminary data.</text>
</comment>
<protein>
    <submittedName>
        <fullName evidence="3">Uncharacterized protein</fullName>
    </submittedName>
</protein>
<keyword evidence="4" id="KW-1185">Reference proteome</keyword>
<dbReference type="PANTHER" id="PTHR37576">
    <property type="entry name" value="DEFECT AT LOW TEMPERATURE PROTEIN 1"/>
    <property type="match status" value="1"/>
</dbReference>
<organism evidence="3 4">
    <name type="scientific">Neonectria punicea</name>
    <dbReference type="NCBI Taxonomy" id="979145"/>
    <lineage>
        <taxon>Eukaryota</taxon>
        <taxon>Fungi</taxon>
        <taxon>Dikarya</taxon>
        <taxon>Ascomycota</taxon>
        <taxon>Pezizomycotina</taxon>
        <taxon>Sordariomycetes</taxon>
        <taxon>Hypocreomycetidae</taxon>
        <taxon>Hypocreales</taxon>
        <taxon>Nectriaceae</taxon>
        <taxon>Neonectria</taxon>
    </lineage>
</organism>
<feature type="transmembrane region" description="Helical" evidence="2">
    <location>
        <begin position="506"/>
        <end position="531"/>
    </location>
</feature>
<evidence type="ECO:0000256" key="1">
    <source>
        <dbReference type="SAM" id="MobiDB-lite"/>
    </source>
</evidence>
<dbReference type="Proteomes" id="UP001498476">
    <property type="component" value="Unassembled WGS sequence"/>
</dbReference>
<dbReference type="Pfam" id="PF11374">
    <property type="entry name" value="DUF3176"/>
    <property type="match status" value="1"/>
</dbReference>
<feature type="compositionally biased region" description="Basic and acidic residues" evidence="1">
    <location>
        <begin position="20"/>
        <end position="34"/>
    </location>
</feature>
<gene>
    <name evidence="3" type="ORF">QQX98_011781</name>
</gene>
<feature type="transmembrane region" description="Helical" evidence="2">
    <location>
        <begin position="92"/>
        <end position="115"/>
    </location>
</feature>
<sequence length="606" mass="65550">MAAPYESFSPILPAYYGEQRSNKAEDEGLDWDQHNKKRPRFSHTPVESEFPDRPPQEQQQQYQGHSATQPRETLIPDQHPPRQWQPTLLKSLPWTGLCGLVITLLSVVATVAVLLSANGESTDSWPYEEWPIQLAVVLAVIIAVGNAGLTMAYNEGVTLSWWIKMLKGGSLADSHRYWEHGSSAWMSIVGIRHVNKISIVSILLLFLMVDGPLLQRAAGFTTVTETETATFTAALSPDQFNQPTAYYMTHAHAVNTLSPNFSRVVQEYSSRSPVTLDLTGCNGTCSGTLIAAGFDVDCTKDTAKYDLGIAPGDTATIGVISVLSDGIGTPGVIDVSTVYKGMEGEKGHLVVTNCTLHSAQVGYPFKFVNGTVTLQGAISSVDSIVNRTVALLYPMNETSGLGKWPSVLGGIAYAAGNLHDSEIELYQSGTLAIQGTGPMQYTYMNSSDEYLGTWNMTWTDPTPSVLEAIRELTFRTAIAFSNSSSEQTVHGTQLRTTTKYVLHMEFLTGTLAIVIVAAVAVVWLFHGFWLLGRRVSMSPLEIAAAFQAPITAGADSNADAAQLASQVGSREAKYGALHSHDGGQMLAITSPSVVSWPAMHRSNGRS</sequence>
<reference evidence="3 4" key="1">
    <citation type="journal article" date="2025" name="Microbiol. Resour. Announc.">
        <title>Draft genome sequences for Neonectria magnoliae and Neonectria punicea, canker pathogens of Liriodendron tulipifera and Acer saccharum in West Virginia.</title>
        <authorList>
            <person name="Petronek H.M."/>
            <person name="Kasson M.T."/>
            <person name="Metheny A.M."/>
            <person name="Stauder C.M."/>
            <person name="Lovett B."/>
            <person name="Lynch S.C."/>
            <person name="Garnas J.R."/>
            <person name="Kasson L.R."/>
            <person name="Stajich J.E."/>
        </authorList>
    </citation>
    <scope>NUCLEOTIDE SEQUENCE [LARGE SCALE GENOMIC DNA]</scope>
    <source>
        <strain evidence="3 4">NRRL 64653</strain>
    </source>
</reference>
<feature type="transmembrane region" description="Helical" evidence="2">
    <location>
        <begin position="184"/>
        <end position="209"/>
    </location>
</feature>
<feature type="transmembrane region" description="Helical" evidence="2">
    <location>
        <begin position="135"/>
        <end position="163"/>
    </location>
</feature>
<feature type="region of interest" description="Disordered" evidence="1">
    <location>
        <begin position="16"/>
        <end position="80"/>
    </location>
</feature>
<keyword evidence="2" id="KW-0472">Membrane</keyword>
<evidence type="ECO:0000313" key="3">
    <source>
        <dbReference type="EMBL" id="KAK7402454.1"/>
    </source>
</evidence>
<evidence type="ECO:0000313" key="4">
    <source>
        <dbReference type="Proteomes" id="UP001498476"/>
    </source>
</evidence>
<evidence type="ECO:0000256" key="2">
    <source>
        <dbReference type="SAM" id="Phobius"/>
    </source>
</evidence>
<proteinExistence type="predicted"/>